<evidence type="ECO:0000313" key="3">
    <source>
        <dbReference type="Proteomes" id="UP000016638"/>
    </source>
</evidence>
<protein>
    <submittedName>
        <fullName evidence="2">DNA binding domain protein, excisionase family</fullName>
    </submittedName>
</protein>
<dbReference type="GO" id="GO:0003677">
    <property type="term" value="F:DNA binding"/>
    <property type="evidence" value="ECO:0007669"/>
    <property type="project" value="InterPro"/>
</dbReference>
<dbReference type="AlphaFoldDB" id="U2TUM8"/>
<dbReference type="Proteomes" id="UP000016638">
    <property type="component" value="Unassembled WGS sequence"/>
</dbReference>
<gene>
    <name evidence="2" type="ORF">HMPREF1316_1546</name>
</gene>
<keyword evidence="3" id="KW-1185">Reference proteome</keyword>
<dbReference type="EMBL" id="AWEZ01000020">
    <property type="protein sequence ID" value="ERL09758.1"/>
    <property type="molecule type" value="Genomic_DNA"/>
</dbReference>
<dbReference type="NCBIfam" id="TIGR01764">
    <property type="entry name" value="excise"/>
    <property type="match status" value="1"/>
</dbReference>
<evidence type="ECO:0000313" key="2">
    <source>
        <dbReference type="EMBL" id="ERL09758.1"/>
    </source>
</evidence>
<dbReference type="InterPro" id="IPR010093">
    <property type="entry name" value="SinI_DNA-bd"/>
</dbReference>
<proteinExistence type="predicted"/>
<evidence type="ECO:0000259" key="1">
    <source>
        <dbReference type="Pfam" id="PF12728"/>
    </source>
</evidence>
<dbReference type="InterPro" id="IPR009061">
    <property type="entry name" value="DNA-bd_dom_put_sf"/>
</dbReference>
<dbReference type="InterPro" id="IPR041657">
    <property type="entry name" value="HTH_17"/>
</dbReference>
<accession>U2TUM8</accession>
<dbReference type="STRING" id="1125712.HMPREF1316_1546"/>
<dbReference type="Pfam" id="PF12728">
    <property type="entry name" value="HTH_17"/>
    <property type="match status" value="1"/>
</dbReference>
<reference evidence="2 3" key="1">
    <citation type="submission" date="2013-08" db="EMBL/GenBank/DDBJ databases">
        <authorList>
            <person name="Durkin A.S."/>
            <person name="Haft D.R."/>
            <person name="McCorrison J."/>
            <person name="Torralba M."/>
            <person name="Gillis M."/>
            <person name="Haft D.H."/>
            <person name="Methe B."/>
            <person name="Sutton G."/>
            <person name="Nelson K.E."/>
        </authorList>
    </citation>
    <scope>NUCLEOTIDE SEQUENCE [LARGE SCALE GENOMIC DNA]</scope>
    <source>
        <strain evidence="2 3">F0195</strain>
    </source>
</reference>
<name>U2TUM8_9ACTN</name>
<dbReference type="PATRIC" id="fig|1125712.3.peg.608"/>
<comment type="caution">
    <text evidence="2">The sequence shown here is derived from an EMBL/GenBank/DDBJ whole genome shotgun (WGS) entry which is preliminary data.</text>
</comment>
<organism evidence="2 3">
    <name type="scientific">Olsenella profusa F0195</name>
    <dbReference type="NCBI Taxonomy" id="1125712"/>
    <lineage>
        <taxon>Bacteria</taxon>
        <taxon>Bacillati</taxon>
        <taxon>Actinomycetota</taxon>
        <taxon>Coriobacteriia</taxon>
        <taxon>Coriobacteriales</taxon>
        <taxon>Atopobiaceae</taxon>
        <taxon>Olsenella</taxon>
    </lineage>
</organism>
<sequence length="56" mass="6352">MTLSVAEAAALTGFSERVIRTAIRSGELPSLMPHGALRGRRVRRRDLDRWMRGMRS</sequence>
<dbReference type="SUPFAM" id="SSF46955">
    <property type="entry name" value="Putative DNA-binding domain"/>
    <property type="match status" value="1"/>
</dbReference>
<feature type="domain" description="Helix-turn-helix" evidence="1">
    <location>
        <begin position="3"/>
        <end position="53"/>
    </location>
</feature>